<name>A0A835C125_9POAL</name>
<dbReference type="Pfam" id="PF00651">
    <property type="entry name" value="BTB"/>
    <property type="match status" value="1"/>
</dbReference>
<dbReference type="InterPro" id="IPR000210">
    <property type="entry name" value="BTB/POZ_dom"/>
</dbReference>
<dbReference type="Pfam" id="PF22486">
    <property type="entry name" value="MATH_2"/>
    <property type="match status" value="1"/>
</dbReference>
<dbReference type="Gene3D" id="1.25.40.420">
    <property type="match status" value="1"/>
</dbReference>
<dbReference type="SMART" id="SM00225">
    <property type="entry name" value="BTB"/>
    <property type="match status" value="1"/>
</dbReference>
<dbReference type="Gene3D" id="3.30.710.10">
    <property type="entry name" value="Potassium Channel Kv1.1, Chain A"/>
    <property type="match status" value="1"/>
</dbReference>
<dbReference type="InterPro" id="IPR002083">
    <property type="entry name" value="MATH/TRAF_dom"/>
</dbReference>
<dbReference type="Pfam" id="PF24570">
    <property type="entry name" value="BACK_BPM_SPOP"/>
    <property type="match status" value="1"/>
</dbReference>
<comment type="caution">
    <text evidence="5">The sequence shown here is derived from an EMBL/GenBank/DDBJ whole genome shotgun (WGS) entry which is preliminary data.</text>
</comment>
<protein>
    <submittedName>
        <fullName evidence="5">Uncharacterized protein</fullName>
    </submittedName>
</protein>
<dbReference type="InterPro" id="IPR056423">
    <property type="entry name" value="BACK_BPM_SPOP"/>
</dbReference>
<comment type="similarity">
    <text evidence="2">Belongs to the Tdpoz family.</text>
</comment>
<dbReference type="Proteomes" id="UP000636709">
    <property type="component" value="Unassembled WGS sequence"/>
</dbReference>
<proteinExistence type="inferred from homology"/>
<dbReference type="GO" id="GO:0016567">
    <property type="term" value="P:protein ubiquitination"/>
    <property type="evidence" value="ECO:0007669"/>
    <property type="project" value="InterPro"/>
</dbReference>
<evidence type="ECO:0000256" key="2">
    <source>
        <dbReference type="ARBA" id="ARBA00010846"/>
    </source>
</evidence>
<feature type="domain" description="MATH" evidence="4">
    <location>
        <begin position="24"/>
        <end position="152"/>
    </location>
</feature>
<dbReference type="AlphaFoldDB" id="A0A835C125"/>
<dbReference type="InterPro" id="IPR045005">
    <property type="entry name" value="BPM1-6"/>
</dbReference>
<dbReference type="OrthoDB" id="6359816at2759"/>
<dbReference type="InterPro" id="IPR011333">
    <property type="entry name" value="SKP1/BTB/POZ_sf"/>
</dbReference>
<dbReference type="Gene3D" id="2.60.210.10">
    <property type="entry name" value="Apoptosis, Tumor Necrosis Factor Receptor Associated Protein 2, Chain A"/>
    <property type="match status" value="1"/>
</dbReference>
<dbReference type="PANTHER" id="PTHR26379">
    <property type="entry name" value="BTB/POZ AND MATH DOMAIN-CONTAINING PROTEIN 1"/>
    <property type="match status" value="1"/>
</dbReference>
<dbReference type="PANTHER" id="PTHR26379:SF459">
    <property type="entry name" value="BTB DOMAIN-CONTAINING PROTEIN"/>
    <property type="match status" value="1"/>
</dbReference>
<evidence type="ECO:0000313" key="6">
    <source>
        <dbReference type="Proteomes" id="UP000636709"/>
    </source>
</evidence>
<gene>
    <name evidence="5" type="ORF">HU200_023809</name>
</gene>
<keyword evidence="6" id="KW-1185">Reference proteome</keyword>
<evidence type="ECO:0000313" key="5">
    <source>
        <dbReference type="EMBL" id="KAF8720553.1"/>
    </source>
</evidence>
<dbReference type="PROSITE" id="PS50144">
    <property type="entry name" value="MATH"/>
    <property type="match status" value="1"/>
</dbReference>
<dbReference type="SUPFAM" id="SSF49599">
    <property type="entry name" value="TRAF domain-like"/>
    <property type="match status" value="1"/>
</dbReference>
<evidence type="ECO:0000259" key="4">
    <source>
        <dbReference type="PROSITE" id="PS50144"/>
    </source>
</evidence>
<dbReference type="EMBL" id="JACEFO010001695">
    <property type="protein sequence ID" value="KAF8720553.1"/>
    <property type="molecule type" value="Genomic_DNA"/>
</dbReference>
<reference evidence="5" key="1">
    <citation type="submission" date="2020-07" db="EMBL/GenBank/DDBJ databases">
        <title>Genome sequence and genetic diversity analysis of an under-domesticated orphan crop, white fonio (Digitaria exilis).</title>
        <authorList>
            <person name="Bennetzen J.L."/>
            <person name="Chen S."/>
            <person name="Ma X."/>
            <person name="Wang X."/>
            <person name="Yssel A.E.J."/>
            <person name="Chaluvadi S.R."/>
            <person name="Johnson M."/>
            <person name="Gangashetty P."/>
            <person name="Hamidou F."/>
            <person name="Sanogo M.D."/>
            <person name="Zwaenepoel A."/>
            <person name="Wallace J."/>
            <person name="Van De Peer Y."/>
            <person name="Van Deynze A."/>
        </authorList>
    </citation>
    <scope>NUCLEOTIDE SEQUENCE</scope>
    <source>
        <tissue evidence="5">Leaves</tissue>
    </source>
</reference>
<evidence type="ECO:0000256" key="1">
    <source>
        <dbReference type="ARBA" id="ARBA00004906"/>
    </source>
</evidence>
<organism evidence="5 6">
    <name type="scientific">Digitaria exilis</name>
    <dbReference type="NCBI Taxonomy" id="1010633"/>
    <lineage>
        <taxon>Eukaryota</taxon>
        <taxon>Viridiplantae</taxon>
        <taxon>Streptophyta</taxon>
        <taxon>Embryophyta</taxon>
        <taxon>Tracheophyta</taxon>
        <taxon>Spermatophyta</taxon>
        <taxon>Magnoliopsida</taxon>
        <taxon>Liliopsida</taxon>
        <taxon>Poales</taxon>
        <taxon>Poaceae</taxon>
        <taxon>PACMAD clade</taxon>
        <taxon>Panicoideae</taxon>
        <taxon>Panicodae</taxon>
        <taxon>Paniceae</taxon>
        <taxon>Anthephorinae</taxon>
        <taxon>Digitaria</taxon>
    </lineage>
</organism>
<dbReference type="PROSITE" id="PS50097">
    <property type="entry name" value="BTB"/>
    <property type="match status" value="1"/>
</dbReference>
<evidence type="ECO:0000259" key="3">
    <source>
        <dbReference type="PROSITE" id="PS50097"/>
    </source>
</evidence>
<dbReference type="SUPFAM" id="SSF54695">
    <property type="entry name" value="POZ domain"/>
    <property type="match status" value="1"/>
</dbReference>
<dbReference type="InterPro" id="IPR008974">
    <property type="entry name" value="TRAF-like"/>
</dbReference>
<accession>A0A835C125</accession>
<dbReference type="CDD" id="cd00121">
    <property type="entry name" value="MATH"/>
    <property type="match status" value="1"/>
</dbReference>
<comment type="pathway">
    <text evidence="1">Protein modification; protein ubiquitination.</text>
</comment>
<feature type="domain" description="BTB" evidence="3">
    <location>
        <begin position="174"/>
        <end position="243"/>
    </location>
</feature>
<sequence length="345" mass="37827">MVSTMPPSSSTDGSASSIAADAASGYHLLKVEGYSNLKSTIPNGKYVESHPFRAAGHSWSIHYFPNGEFAETADYISIFLVLKETVPSELMVQLVFSFIDQVEKQKPSIVRTAKADKFVSHGSWGQKKFVKRAELEQSGRLKDDCFTVSSSFVVVPPPDSSHHLGALLLGGKGADVRFLVAGESFVAHRCMLAARSPVFDALLFGPMKEGTATDSCIQIDDMLPQVFQSLLHFIYTDSLQETEGQGKEGRATMAQHLLEAADRYGMERLKLICEDSLCQYIDVNTVATSLALAEQHRCQGLKKACFEFLKSPKTLDEVMATDGFQHLAKSAPSALFELMSKLAER</sequence>